<protein>
    <submittedName>
        <fullName evidence="3">Fatty acid desaturase</fullName>
        <ecNumber evidence="3">1.14.19.-</ecNumber>
    </submittedName>
</protein>
<keyword evidence="4" id="KW-1185">Reference proteome</keyword>
<dbReference type="Proteomes" id="UP001239418">
    <property type="component" value="Chromosome"/>
</dbReference>
<dbReference type="EC" id="1.14.19.-" evidence="3"/>
<dbReference type="RefSeq" id="WP_305448169.1">
    <property type="nucleotide sequence ID" value="NZ_CP117454.1"/>
</dbReference>
<evidence type="ECO:0000259" key="2">
    <source>
        <dbReference type="Pfam" id="PF00487"/>
    </source>
</evidence>
<feature type="transmembrane region" description="Helical" evidence="1">
    <location>
        <begin position="178"/>
        <end position="197"/>
    </location>
</feature>
<keyword evidence="1" id="KW-1133">Transmembrane helix</keyword>
<gene>
    <name evidence="3" type="ORF">PSH97_03850</name>
</gene>
<name>A0ABY9F0K7_9PSED</name>
<dbReference type="Pfam" id="PF00487">
    <property type="entry name" value="FA_desaturase"/>
    <property type="match status" value="1"/>
</dbReference>
<sequence>MDKRTIVAAALSDFKNNRGKWVALYFSKVFIWGAWIAACVYGILVAQSTSVTVMLQLLLGAAFAHGVELQHQALHQSGFRSRRANRYVGILLGLPMFVSYSSYQDSHLFHHKALGKPEDAEFFEYGDKTERQVLAVIKHFFLINHFCDFLKNVIDALNGRRFMTKLIPQNAQRIRFEYLLMAVAVVVAFFVNSELLFKCWMVPLFLFAAPIHALIELPEHYACNKNSTDVFDNTRSIKTHPLASWFTNGNNYHVEHHWIASLPVEQLASVHQKIELQINHLSSSYFSFYRRFFSSLLFGNRTVQSQQGL</sequence>
<feature type="transmembrane region" description="Helical" evidence="1">
    <location>
        <begin position="21"/>
        <end position="44"/>
    </location>
</feature>
<accession>A0ABY9F0K7</accession>
<proteinExistence type="predicted"/>
<dbReference type="PANTHER" id="PTHR19353">
    <property type="entry name" value="FATTY ACID DESATURASE 2"/>
    <property type="match status" value="1"/>
</dbReference>
<feature type="transmembrane region" description="Helical" evidence="1">
    <location>
        <begin position="50"/>
        <end position="67"/>
    </location>
</feature>
<keyword evidence="1" id="KW-0472">Membrane</keyword>
<dbReference type="PANTHER" id="PTHR19353:SF19">
    <property type="entry name" value="DELTA(5) FATTY ACID DESATURASE C-RELATED"/>
    <property type="match status" value="1"/>
</dbReference>
<dbReference type="InterPro" id="IPR005804">
    <property type="entry name" value="FA_desaturase_dom"/>
</dbReference>
<organism evidence="3 4">
    <name type="scientific">Pseudomonas cucumis</name>
    <dbReference type="NCBI Taxonomy" id="2954082"/>
    <lineage>
        <taxon>Bacteria</taxon>
        <taxon>Pseudomonadati</taxon>
        <taxon>Pseudomonadota</taxon>
        <taxon>Gammaproteobacteria</taxon>
        <taxon>Pseudomonadales</taxon>
        <taxon>Pseudomonadaceae</taxon>
        <taxon>Pseudomonas</taxon>
    </lineage>
</organism>
<dbReference type="EMBL" id="CP117454">
    <property type="protein sequence ID" value="WLG85671.1"/>
    <property type="molecule type" value="Genomic_DNA"/>
</dbReference>
<feature type="transmembrane region" description="Helical" evidence="1">
    <location>
        <begin position="87"/>
        <end position="103"/>
    </location>
</feature>
<keyword evidence="1" id="KW-0812">Transmembrane</keyword>
<keyword evidence="3" id="KW-0560">Oxidoreductase</keyword>
<dbReference type="GO" id="GO:0016491">
    <property type="term" value="F:oxidoreductase activity"/>
    <property type="evidence" value="ECO:0007669"/>
    <property type="project" value="UniProtKB-KW"/>
</dbReference>
<evidence type="ECO:0000256" key="1">
    <source>
        <dbReference type="SAM" id="Phobius"/>
    </source>
</evidence>
<reference evidence="3 4" key="1">
    <citation type="submission" date="2023-02" db="EMBL/GenBank/DDBJ databases">
        <title>Evolution of Hrp T3SS in non-pathogenic Pseudomonas fluorescens.</title>
        <authorList>
            <person name="Liao K."/>
            <person name="Wei H."/>
            <person name="Gu Y."/>
        </authorList>
    </citation>
    <scope>NUCLEOTIDE SEQUENCE [LARGE SCALE GENOMIC DNA]</scope>
    <source>
        <strain evidence="3 4">FP1935</strain>
    </source>
</reference>
<feature type="domain" description="Fatty acid desaturase" evidence="2">
    <location>
        <begin position="53"/>
        <end position="286"/>
    </location>
</feature>
<dbReference type="InterPro" id="IPR012171">
    <property type="entry name" value="Fatty_acid_desaturase"/>
</dbReference>
<evidence type="ECO:0000313" key="3">
    <source>
        <dbReference type="EMBL" id="WLG85671.1"/>
    </source>
</evidence>
<evidence type="ECO:0000313" key="4">
    <source>
        <dbReference type="Proteomes" id="UP001239418"/>
    </source>
</evidence>